<reference evidence="4" key="1">
    <citation type="submission" date="2014-08" db="EMBL/GenBank/DDBJ databases">
        <title>Phylogeny of haemosporidian blood parasites revealed by a multi-gene approach.</title>
        <authorList>
            <person name="Borner J."/>
            <person name="Pick C."/>
            <person name="Thiede J."/>
            <person name="Kolawole O.M."/>
            <person name="Kingsley M.T."/>
            <person name="Schulze J."/>
            <person name="Cottontail V."/>
            <person name="Wellinghausen N."/>
            <person name="Schmidt-Chanasit J."/>
            <person name="Bruchhaus I."/>
            <person name="Burmester T."/>
        </authorList>
    </citation>
    <scope>NUCLEOTIDE SEQUENCE</scope>
</reference>
<dbReference type="SUPFAM" id="SSF56801">
    <property type="entry name" value="Acetyl-CoA synthetase-like"/>
    <property type="match status" value="1"/>
</dbReference>
<name>A0A098BVQ6_9APIC</name>
<feature type="non-terminal residue" evidence="4">
    <location>
        <position position="1"/>
    </location>
</feature>
<dbReference type="InterPro" id="IPR020845">
    <property type="entry name" value="AMP-binding_CS"/>
</dbReference>
<dbReference type="PROSITE" id="PS00455">
    <property type="entry name" value="AMP_BINDING"/>
    <property type="match status" value="1"/>
</dbReference>
<dbReference type="InterPro" id="IPR042099">
    <property type="entry name" value="ANL_N_sf"/>
</dbReference>
<accession>A0A098BVQ6</accession>
<feature type="coiled-coil region" evidence="2">
    <location>
        <begin position="108"/>
        <end position="138"/>
    </location>
</feature>
<proteinExistence type="predicted"/>
<sequence>KLKQIADKAMEMCKLIKTCIVFKNKTNIYSSKLNEMATKPNDFLNNSTQEIRINGKNFVKNDNSTLNVSDVTSINTSKKNNILPNDLKQKDLQNFKENSIRDDRNGMVNHVIERKDEMEEEEEEEETKNRENIEFEKNINIDNILNKSENVEIIKKNYDNQKNVNYIGNSDMPDSIDLGSVPYVTSFNTTIYKSETISNFINNLDETDIQYEQTDTFDENICRLQKGRDIDGTKIMKNMRPYCPIEYVDSEDFLYLLYTSGSTGKPKGVAHTTAGYLLYAYTTCKFIFDVKENDIFGC</sequence>
<evidence type="ECO:0000259" key="3">
    <source>
        <dbReference type="Pfam" id="PF00501"/>
    </source>
</evidence>
<protein>
    <recommendedName>
        <fullName evidence="1">acetate--CoA ligase</fullName>
        <ecNumber evidence="1">6.2.1.1</ecNumber>
    </recommendedName>
</protein>
<keyword evidence="2" id="KW-0175">Coiled coil</keyword>
<dbReference type="Pfam" id="PF00501">
    <property type="entry name" value="AMP-binding"/>
    <property type="match status" value="1"/>
</dbReference>
<gene>
    <name evidence="4" type="primary">AACS</name>
</gene>
<dbReference type="GO" id="GO:0003987">
    <property type="term" value="F:acetate-CoA ligase activity"/>
    <property type="evidence" value="ECO:0007669"/>
    <property type="project" value="UniProtKB-EC"/>
</dbReference>
<dbReference type="Gene3D" id="3.40.50.12780">
    <property type="entry name" value="N-terminal domain of ligase-like"/>
    <property type="match status" value="1"/>
</dbReference>
<feature type="non-terminal residue" evidence="4">
    <location>
        <position position="298"/>
    </location>
</feature>
<feature type="domain" description="AMP-dependent synthetase/ligase" evidence="3">
    <location>
        <begin position="233"/>
        <end position="295"/>
    </location>
</feature>
<dbReference type="PANTHER" id="PTHR24095">
    <property type="entry name" value="ACETYL-COENZYME A SYNTHETASE"/>
    <property type="match status" value="1"/>
</dbReference>
<dbReference type="EMBL" id="LN483028">
    <property type="protein sequence ID" value="CEA10017.1"/>
    <property type="molecule type" value="Genomic_DNA"/>
</dbReference>
<evidence type="ECO:0000256" key="2">
    <source>
        <dbReference type="SAM" id="Coils"/>
    </source>
</evidence>
<evidence type="ECO:0000313" key="4">
    <source>
        <dbReference type="EMBL" id="CEA10017.1"/>
    </source>
</evidence>
<dbReference type="PANTHER" id="PTHR24095:SF14">
    <property type="entry name" value="ACETYL-COENZYME A SYNTHETASE 1"/>
    <property type="match status" value="1"/>
</dbReference>
<dbReference type="InterPro" id="IPR000873">
    <property type="entry name" value="AMP-dep_synth/lig_dom"/>
</dbReference>
<dbReference type="EC" id="6.2.1.1" evidence="1"/>
<dbReference type="AlphaFoldDB" id="A0A098BVQ6"/>
<dbReference type="GO" id="GO:0006085">
    <property type="term" value="P:acetyl-CoA biosynthetic process"/>
    <property type="evidence" value="ECO:0007669"/>
    <property type="project" value="TreeGrafter"/>
</dbReference>
<organism evidence="4">
    <name type="scientific">Parahaemoproteus sp. CP-2014</name>
    <dbReference type="NCBI Taxonomy" id="1539139"/>
    <lineage>
        <taxon>Eukaryota</taxon>
        <taxon>Sar</taxon>
        <taxon>Alveolata</taxon>
        <taxon>Apicomplexa</taxon>
        <taxon>Aconoidasida</taxon>
        <taxon>Haemosporida</taxon>
        <taxon>Haemoproteidae</taxon>
        <taxon>Parahaemoproteus</taxon>
    </lineage>
</organism>
<evidence type="ECO:0000256" key="1">
    <source>
        <dbReference type="ARBA" id="ARBA00013275"/>
    </source>
</evidence>